<dbReference type="Pfam" id="PF13564">
    <property type="entry name" value="DoxX_2"/>
    <property type="match status" value="1"/>
</dbReference>
<gene>
    <name evidence="6" type="ORF">IC234_03015</name>
</gene>
<keyword evidence="7" id="KW-1185">Reference proteome</keyword>
<comment type="subcellular location">
    <subcellularLocation>
        <location evidence="1">Membrane</location>
        <topology evidence="1">Multi-pass membrane protein</topology>
    </subcellularLocation>
</comment>
<sequence>MKTANFTYWATTLILAAMMTVVAIAYLVQPSMAQMFHHLGFPDYFRVELAVAKLLGVAALVFPVGARLKEWAYAGFGITFISAIIAHSSVGDPLSYRAVPFVALALLVTSYLTLHQRNHHADDGRVMMA</sequence>
<dbReference type="PIRSF" id="PIRSF030066">
    <property type="entry name" value="UCP030066"/>
    <property type="match status" value="1"/>
</dbReference>
<feature type="transmembrane region" description="Helical" evidence="5">
    <location>
        <begin position="96"/>
        <end position="114"/>
    </location>
</feature>
<evidence type="ECO:0000256" key="5">
    <source>
        <dbReference type="SAM" id="Phobius"/>
    </source>
</evidence>
<feature type="transmembrane region" description="Helical" evidence="5">
    <location>
        <begin position="7"/>
        <end position="28"/>
    </location>
</feature>
<feature type="transmembrane region" description="Helical" evidence="5">
    <location>
        <begin position="44"/>
        <end position="64"/>
    </location>
</feature>
<evidence type="ECO:0000256" key="3">
    <source>
        <dbReference type="ARBA" id="ARBA00022989"/>
    </source>
</evidence>
<reference evidence="6 7" key="1">
    <citation type="submission" date="2020-09" db="EMBL/GenBank/DDBJ databases">
        <authorList>
            <person name="Kim M.K."/>
        </authorList>
    </citation>
    <scope>NUCLEOTIDE SEQUENCE [LARGE SCALE GENOMIC DNA]</scope>
    <source>
        <strain evidence="6 7">BT189</strain>
    </source>
</reference>
<protein>
    <submittedName>
        <fullName evidence="6">DoxX family protein</fullName>
    </submittedName>
</protein>
<evidence type="ECO:0000313" key="6">
    <source>
        <dbReference type="EMBL" id="MBD2721083.1"/>
    </source>
</evidence>
<keyword evidence="4 5" id="KW-0472">Membrane</keyword>
<evidence type="ECO:0000256" key="1">
    <source>
        <dbReference type="ARBA" id="ARBA00004141"/>
    </source>
</evidence>
<feature type="transmembrane region" description="Helical" evidence="5">
    <location>
        <begin position="71"/>
        <end position="90"/>
    </location>
</feature>
<keyword evidence="2 5" id="KW-0812">Transmembrane</keyword>
<evidence type="ECO:0000256" key="2">
    <source>
        <dbReference type="ARBA" id="ARBA00022692"/>
    </source>
</evidence>
<keyword evidence="3 5" id="KW-1133">Transmembrane helix</keyword>
<dbReference type="InterPro" id="IPR016944">
    <property type="entry name" value="UCP030066"/>
</dbReference>
<evidence type="ECO:0000256" key="4">
    <source>
        <dbReference type="ARBA" id="ARBA00023136"/>
    </source>
</evidence>
<dbReference type="InterPro" id="IPR032808">
    <property type="entry name" value="DoxX"/>
</dbReference>
<dbReference type="RefSeq" id="WP_190922344.1">
    <property type="nucleotide sequence ID" value="NZ_JACXAC010000001.1"/>
</dbReference>
<name>A0ABR8JQP1_9BACT</name>
<evidence type="ECO:0000313" key="7">
    <source>
        <dbReference type="Proteomes" id="UP000606003"/>
    </source>
</evidence>
<comment type="caution">
    <text evidence="6">The sequence shown here is derived from an EMBL/GenBank/DDBJ whole genome shotgun (WGS) entry which is preliminary data.</text>
</comment>
<accession>A0ABR8JQP1</accession>
<proteinExistence type="predicted"/>
<dbReference type="EMBL" id="JACXAC010000001">
    <property type="protein sequence ID" value="MBD2721083.1"/>
    <property type="molecule type" value="Genomic_DNA"/>
</dbReference>
<dbReference type="Proteomes" id="UP000606003">
    <property type="component" value="Unassembled WGS sequence"/>
</dbReference>
<organism evidence="6 7">
    <name type="scientific">Hymenobacter armeniacus</name>
    <dbReference type="NCBI Taxonomy" id="2771358"/>
    <lineage>
        <taxon>Bacteria</taxon>
        <taxon>Pseudomonadati</taxon>
        <taxon>Bacteroidota</taxon>
        <taxon>Cytophagia</taxon>
        <taxon>Cytophagales</taxon>
        <taxon>Hymenobacteraceae</taxon>
        <taxon>Hymenobacter</taxon>
    </lineage>
</organism>